<name>A0A1C3XJ61_9BRAD</name>
<feature type="transmembrane region" description="Helical" evidence="4">
    <location>
        <begin position="85"/>
        <end position="105"/>
    </location>
</feature>
<feature type="transmembrane region" description="Helical" evidence="4">
    <location>
        <begin position="142"/>
        <end position="166"/>
    </location>
</feature>
<evidence type="ECO:0000256" key="3">
    <source>
        <dbReference type="ARBA" id="ARBA00023136"/>
    </source>
</evidence>
<proteinExistence type="predicted"/>
<dbReference type="Proteomes" id="UP000199184">
    <property type="component" value="Unassembled WGS sequence"/>
</dbReference>
<feature type="transmembrane region" description="Helical" evidence="4">
    <location>
        <begin position="380"/>
        <end position="402"/>
    </location>
</feature>
<accession>A0A1C3XJ61</accession>
<dbReference type="PANTHER" id="PTHR23534:SF1">
    <property type="entry name" value="MAJOR FACILITATOR SUPERFAMILY PROTEIN"/>
    <property type="match status" value="1"/>
</dbReference>
<keyword evidence="2 4" id="KW-1133">Transmembrane helix</keyword>
<gene>
    <name evidence="5" type="ORF">GA0061098_101737</name>
</gene>
<feature type="transmembrane region" description="Helical" evidence="4">
    <location>
        <begin position="345"/>
        <end position="368"/>
    </location>
</feature>
<feature type="transmembrane region" description="Helical" evidence="4">
    <location>
        <begin position="294"/>
        <end position="313"/>
    </location>
</feature>
<dbReference type="AlphaFoldDB" id="A0A1C3XJ61"/>
<feature type="transmembrane region" description="Helical" evidence="4">
    <location>
        <begin position="255"/>
        <end position="274"/>
    </location>
</feature>
<evidence type="ECO:0000256" key="2">
    <source>
        <dbReference type="ARBA" id="ARBA00022989"/>
    </source>
</evidence>
<dbReference type="SUPFAM" id="SSF103473">
    <property type="entry name" value="MFS general substrate transporter"/>
    <property type="match status" value="1"/>
</dbReference>
<keyword evidence="6" id="KW-1185">Reference proteome</keyword>
<evidence type="ECO:0000313" key="5">
    <source>
        <dbReference type="EMBL" id="SCB52303.1"/>
    </source>
</evidence>
<feature type="transmembrane region" description="Helical" evidence="4">
    <location>
        <begin position="178"/>
        <end position="197"/>
    </location>
</feature>
<feature type="transmembrane region" description="Helical" evidence="4">
    <location>
        <begin position="320"/>
        <end position="339"/>
    </location>
</feature>
<dbReference type="InterPro" id="IPR036259">
    <property type="entry name" value="MFS_trans_sf"/>
</dbReference>
<feature type="transmembrane region" description="Helical" evidence="4">
    <location>
        <begin position="117"/>
        <end position="136"/>
    </location>
</feature>
<feature type="transmembrane region" description="Helical" evidence="4">
    <location>
        <begin position="408"/>
        <end position="427"/>
    </location>
</feature>
<organism evidence="5 6">
    <name type="scientific">Bradyrhizobium shewense</name>
    <dbReference type="NCBI Taxonomy" id="1761772"/>
    <lineage>
        <taxon>Bacteria</taxon>
        <taxon>Pseudomonadati</taxon>
        <taxon>Pseudomonadota</taxon>
        <taxon>Alphaproteobacteria</taxon>
        <taxon>Hyphomicrobiales</taxon>
        <taxon>Nitrobacteraceae</taxon>
        <taxon>Bradyrhizobium</taxon>
    </lineage>
</organism>
<protein>
    <submittedName>
        <fullName evidence="5">Predicted arabinose efflux permease, MFS family</fullName>
    </submittedName>
</protein>
<dbReference type="PANTHER" id="PTHR23534">
    <property type="entry name" value="MFS PERMEASE"/>
    <property type="match status" value="1"/>
</dbReference>
<dbReference type="Gene3D" id="1.20.1250.20">
    <property type="entry name" value="MFS general substrate transporter like domains"/>
    <property type="match status" value="1"/>
</dbReference>
<feature type="transmembrane region" description="Helical" evidence="4">
    <location>
        <begin position="56"/>
        <end position="79"/>
    </location>
</feature>
<dbReference type="EMBL" id="FMAI01000017">
    <property type="protein sequence ID" value="SCB52303.1"/>
    <property type="molecule type" value="Genomic_DNA"/>
</dbReference>
<dbReference type="GO" id="GO:0022857">
    <property type="term" value="F:transmembrane transporter activity"/>
    <property type="evidence" value="ECO:0007669"/>
    <property type="project" value="InterPro"/>
</dbReference>
<reference evidence="6" key="1">
    <citation type="submission" date="2016-08" db="EMBL/GenBank/DDBJ databases">
        <authorList>
            <person name="Varghese N."/>
            <person name="Submissions Spin"/>
        </authorList>
    </citation>
    <scope>NUCLEOTIDE SEQUENCE [LARGE SCALE GENOMIC DNA]</scope>
    <source>
        <strain evidence="6">ERR11</strain>
    </source>
</reference>
<feature type="transmembrane region" description="Helical" evidence="4">
    <location>
        <begin position="209"/>
        <end position="230"/>
    </location>
</feature>
<dbReference type="InterPro" id="IPR011701">
    <property type="entry name" value="MFS"/>
</dbReference>
<dbReference type="Pfam" id="PF07690">
    <property type="entry name" value="MFS_1"/>
    <property type="match status" value="1"/>
</dbReference>
<keyword evidence="1 4" id="KW-0812">Transmembrane</keyword>
<evidence type="ECO:0000256" key="1">
    <source>
        <dbReference type="ARBA" id="ARBA00022692"/>
    </source>
</evidence>
<evidence type="ECO:0000313" key="6">
    <source>
        <dbReference type="Proteomes" id="UP000199184"/>
    </source>
</evidence>
<sequence length="448" mass="46809">MACARLRRLPGHARPSIVPGINKPLSPFGQKKPMLDVTSAHEIADDARVRANVVRLAAAQALTGANSAVIFATGAIVGATLAPDMSFATVPISMYVVGLAAGTLPTGAISRRFGRRAAFVIGTALGTLTGVLGSFAILHGSFALFCIATFLGGLYGSVAQSYRFAAADGASAAYRPKAVSWVMAGGVFAGVLGPQLVQWTMDVWQPYLFAFSFLVQAAVALIAMGIVAGVDMPKPAPADLHGGRPLLTIVTQPRFVAAALCGIISYPMMNLVMTSAPLAMKMCGLSVSDSNFGIQWHIVAMYGPSFFTGTLIARFGAPKVVAAGLLLEAGAAGIGLSGLTAMHFWATLIVLGVGWNFSFIGASALVLETHRPQERNKVQAFNDFLVFGMMAIGSFSSGQLLASYGWSAVNLVVFPPVVLGLAVLSLVSWARRRKARLEAAMGEFPDAI</sequence>
<evidence type="ECO:0000256" key="4">
    <source>
        <dbReference type="SAM" id="Phobius"/>
    </source>
</evidence>
<keyword evidence="3 4" id="KW-0472">Membrane</keyword>